<dbReference type="InterPro" id="IPR051803">
    <property type="entry name" value="TA_system_RelE-like_toxin"/>
</dbReference>
<dbReference type="Proteomes" id="UP000318370">
    <property type="component" value="Unassembled WGS sequence"/>
</dbReference>
<proteinExistence type="inferred from homology"/>
<dbReference type="PANTHER" id="PTHR33755">
    <property type="entry name" value="TOXIN PARE1-RELATED"/>
    <property type="match status" value="1"/>
</dbReference>
<evidence type="ECO:0000256" key="2">
    <source>
        <dbReference type="ARBA" id="ARBA00022649"/>
    </source>
</evidence>
<dbReference type="EMBL" id="CABGHF010000023">
    <property type="protein sequence ID" value="VUS86914.1"/>
    <property type="molecule type" value="Genomic_DNA"/>
</dbReference>
<name>A0A564LZI6_9ENTR</name>
<evidence type="ECO:0000313" key="3">
    <source>
        <dbReference type="EMBL" id="VUS86914.1"/>
    </source>
</evidence>
<sequence>MRLVISPMAEQDIEEIGDYIALDNPARALSFIEELYQQCRRIGETPKLYRRRDELGKGVRGCPYGRYLIVFSNKQDEARIERVLHMARDPGPHFAE</sequence>
<dbReference type="InterPro" id="IPR035093">
    <property type="entry name" value="RelE/ParE_toxin_dom_sf"/>
</dbReference>
<dbReference type="AlphaFoldDB" id="A0A564LZI6"/>
<organism evidence="3 4">
    <name type="scientific">Klebsiella spallanzanii</name>
    <dbReference type="NCBI Taxonomy" id="2587528"/>
    <lineage>
        <taxon>Bacteria</taxon>
        <taxon>Pseudomonadati</taxon>
        <taxon>Pseudomonadota</taxon>
        <taxon>Gammaproteobacteria</taxon>
        <taxon>Enterobacterales</taxon>
        <taxon>Enterobacteriaceae</taxon>
        <taxon>Klebsiella/Raoultella group</taxon>
        <taxon>Klebsiella</taxon>
    </lineage>
</organism>
<dbReference type="RefSeq" id="WP_142463414.1">
    <property type="nucleotide sequence ID" value="NZ_CABGHF010000023.1"/>
</dbReference>
<protein>
    <recommendedName>
        <fullName evidence="5">Type II toxin-antitoxin system RelE/ParE family toxin</fullName>
    </recommendedName>
</protein>
<evidence type="ECO:0000256" key="1">
    <source>
        <dbReference type="ARBA" id="ARBA00006226"/>
    </source>
</evidence>
<dbReference type="Pfam" id="PF05016">
    <property type="entry name" value="ParE_toxin"/>
    <property type="match status" value="1"/>
</dbReference>
<reference evidence="3 4" key="1">
    <citation type="submission" date="2019-07" db="EMBL/GenBank/DDBJ databases">
        <authorList>
            <person name="Brisse S."/>
            <person name="Rodrigues C."/>
            <person name="Thorpe H."/>
        </authorList>
    </citation>
    <scope>NUCLEOTIDE SEQUENCE [LARGE SCALE GENOMIC DNA]</scope>
    <source>
        <strain evidence="3">SB6408</strain>
    </source>
</reference>
<dbReference type="Gene3D" id="3.30.2310.20">
    <property type="entry name" value="RelE-like"/>
    <property type="match status" value="1"/>
</dbReference>
<evidence type="ECO:0000313" key="4">
    <source>
        <dbReference type="Proteomes" id="UP000318370"/>
    </source>
</evidence>
<accession>A0A564LZI6</accession>
<evidence type="ECO:0008006" key="5">
    <source>
        <dbReference type="Google" id="ProtNLM"/>
    </source>
</evidence>
<gene>
    <name evidence="3" type="ORF">SB6408_01401</name>
</gene>
<comment type="similarity">
    <text evidence="1">Belongs to the RelE toxin family.</text>
</comment>
<dbReference type="PANTHER" id="PTHR33755:SF6">
    <property type="entry name" value="PLASMID STABILIZATION SYSTEM PROTEIN"/>
    <property type="match status" value="1"/>
</dbReference>
<keyword evidence="2" id="KW-1277">Toxin-antitoxin system</keyword>
<dbReference type="InterPro" id="IPR007712">
    <property type="entry name" value="RelE/ParE_toxin"/>
</dbReference>